<organism evidence="11 12">
    <name type="scientific">Olea europaea subsp. europaea</name>
    <dbReference type="NCBI Taxonomy" id="158383"/>
    <lineage>
        <taxon>Eukaryota</taxon>
        <taxon>Viridiplantae</taxon>
        <taxon>Streptophyta</taxon>
        <taxon>Embryophyta</taxon>
        <taxon>Tracheophyta</taxon>
        <taxon>Spermatophyta</taxon>
        <taxon>Magnoliopsida</taxon>
        <taxon>eudicotyledons</taxon>
        <taxon>Gunneridae</taxon>
        <taxon>Pentapetalae</taxon>
        <taxon>asterids</taxon>
        <taxon>lamiids</taxon>
        <taxon>Lamiales</taxon>
        <taxon>Oleaceae</taxon>
        <taxon>Oleeae</taxon>
        <taxon>Olea</taxon>
    </lineage>
</organism>
<dbReference type="Pfam" id="PF08263">
    <property type="entry name" value="LRRNT_2"/>
    <property type="match status" value="1"/>
</dbReference>
<evidence type="ECO:0000313" key="12">
    <source>
        <dbReference type="Proteomes" id="UP000594638"/>
    </source>
</evidence>
<dbReference type="PANTHER" id="PTHR48006">
    <property type="entry name" value="LEUCINE-RICH REPEAT-CONTAINING PROTEIN DDB_G0281931-RELATED"/>
    <property type="match status" value="1"/>
</dbReference>
<keyword evidence="2" id="KW-0433">Leucine-rich repeat</keyword>
<evidence type="ECO:0000259" key="10">
    <source>
        <dbReference type="PROSITE" id="PS50011"/>
    </source>
</evidence>
<dbReference type="PANTHER" id="PTHR48006:SF76">
    <property type="entry name" value="LRR RECEPTOR-LIKE KINASE"/>
    <property type="match status" value="1"/>
</dbReference>
<accession>A0A8S0VPY6</accession>
<dbReference type="GO" id="GO:0016020">
    <property type="term" value="C:membrane"/>
    <property type="evidence" value="ECO:0007669"/>
    <property type="project" value="UniProtKB-SubCell"/>
</dbReference>
<dbReference type="InterPro" id="IPR001611">
    <property type="entry name" value="Leu-rich_rpt"/>
</dbReference>
<evidence type="ECO:0000256" key="5">
    <source>
        <dbReference type="ARBA" id="ARBA00022989"/>
    </source>
</evidence>
<dbReference type="Gene3D" id="1.10.510.10">
    <property type="entry name" value="Transferase(Phosphotransferase) domain 1"/>
    <property type="match status" value="1"/>
</dbReference>
<dbReference type="CDD" id="cd14066">
    <property type="entry name" value="STKc_IRAK"/>
    <property type="match status" value="1"/>
</dbReference>
<dbReference type="InterPro" id="IPR000719">
    <property type="entry name" value="Prot_kinase_dom"/>
</dbReference>
<dbReference type="FunFam" id="3.80.10.10:FF:000379">
    <property type="entry name" value="Protein NSP-INTERACTING KINASE 2"/>
    <property type="match status" value="1"/>
</dbReference>
<dbReference type="CDD" id="cd12087">
    <property type="entry name" value="TM_EGFR-like"/>
    <property type="match status" value="1"/>
</dbReference>
<evidence type="ECO:0000256" key="4">
    <source>
        <dbReference type="ARBA" id="ARBA00022737"/>
    </source>
</evidence>
<dbReference type="Pfam" id="PF00560">
    <property type="entry name" value="LRR_1"/>
    <property type="match status" value="2"/>
</dbReference>
<dbReference type="FunFam" id="1.10.510.10:FF:000513">
    <property type="entry name" value="Protein NSP-INTERACTING KINASE 2"/>
    <property type="match status" value="1"/>
</dbReference>
<keyword evidence="5 8" id="KW-1133">Transmembrane helix</keyword>
<dbReference type="InterPro" id="IPR013210">
    <property type="entry name" value="LRR_N_plant-typ"/>
</dbReference>
<feature type="region of interest" description="Disordered" evidence="7">
    <location>
        <begin position="177"/>
        <end position="210"/>
    </location>
</feature>
<keyword evidence="3 8" id="KW-0812">Transmembrane</keyword>
<feature type="signal peptide" evidence="9">
    <location>
        <begin position="1"/>
        <end position="22"/>
    </location>
</feature>
<dbReference type="Gene3D" id="3.30.200.20">
    <property type="entry name" value="Phosphorylase Kinase, domain 1"/>
    <property type="match status" value="1"/>
</dbReference>
<dbReference type="AlphaFoldDB" id="A0A8S0VPY6"/>
<feature type="domain" description="Protein kinase" evidence="10">
    <location>
        <begin position="324"/>
        <end position="596"/>
    </location>
</feature>
<evidence type="ECO:0000256" key="8">
    <source>
        <dbReference type="SAM" id="Phobius"/>
    </source>
</evidence>
<dbReference type="SUPFAM" id="SSF52058">
    <property type="entry name" value="L domain-like"/>
    <property type="match status" value="1"/>
</dbReference>
<keyword evidence="12" id="KW-1185">Reference proteome</keyword>
<keyword evidence="11" id="KW-0808">Transferase</keyword>
<evidence type="ECO:0000256" key="3">
    <source>
        <dbReference type="ARBA" id="ARBA00022692"/>
    </source>
</evidence>
<protein>
    <submittedName>
        <fullName evidence="11">LRR receptor kinase BAK1</fullName>
    </submittedName>
</protein>
<reference evidence="11 12" key="1">
    <citation type="submission" date="2019-12" db="EMBL/GenBank/DDBJ databases">
        <authorList>
            <person name="Alioto T."/>
            <person name="Alioto T."/>
            <person name="Gomez Garrido J."/>
        </authorList>
    </citation>
    <scope>NUCLEOTIDE SEQUENCE [LARGE SCALE GENOMIC DNA]</scope>
</reference>
<evidence type="ECO:0000313" key="11">
    <source>
        <dbReference type="EMBL" id="CAA3033801.1"/>
    </source>
</evidence>
<keyword evidence="4" id="KW-0677">Repeat</keyword>
<evidence type="ECO:0000256" key="2">
    <source>
        <dbReference type="ARBA" id="ARBA00022614"/>
    </source>
</evidence>
<evidence type="ECO:0000256" key="6">
    <source>
        <dbReference type="ARBA" id="ARBA00023136"/>
    </source>
</evidence>
<comment type="caution">
    <text evidence="11">The sequence shown here is derived from an EMBL/GenBank/DDBJ whole genome shotgun (WGS) entry which is preliminary data.</text>
</comment>
<dbReference type="Pfam" id="PF07714">
    <property type="entry name" value="PK_Tyr_Ser-Thr"/>
    <property type="match status" value="1"/>
</dbReference>
<dbReference type="GO" id="GO:0004672">
    <property type="term" value="F:protein kinase activity"/>
    <property type="evidence" value="ECO:0007669"/>
    <property type="project" value="InterPro"/>
</dbReference>
<dbReference type="Proteomes" id="UP000594638">
    <property type="component" value="Unassembled WGS sequence"/>
</dbReference>
<feature type="chain" id="PRO_5035916955" evidence="9">
    <location>
        <begin position="23"/>
        <end position="596"/>
    </location>
</feature>
<dbReference type="InterPro" id="IPR001245">
    <property type="entry name" value="Ser-Thr/Tyr_kinase_cat_dom"/>
</dbReference>
<evidence type="ECO:0000256" key="1">
    <source>
        <dbReference type="ARBA" id="ARBA00004479"/>
    </source>
</evidence>
<proteinExistence type="predicted"/>
<sequence>MAFPRFFIFLLLIAFAAVLVKPSCGNAELRALMDIKSSLDPENKYLSSWVSDGDPCSGKFEGVACNKHRKVANISLQSKGLTGKVSPAVSELKCLSGLYLHYNSLTGEIPKEIANLTELTDLYLNVNNLSGIIPPEIGSMASLQALRRLNGGFRPENNPGLCGVGFSSLRVCTDRDNLNTNQSESNVPSANKTVSPNMPQSASLPMPCNQTHCSRSSSKLPQIGIVAGVITAVIALMVGGFLIIFRYRRRKQKVGDTSDTLDDRLSIDQAKEVYKKSPSSLVDLEYSIGWDPAIASQDSNGICHEFLDVFKFNLEEVESATQHFSELNLLGKSNFSAVYKGILKDGSRVAIKSISKMNCKTVEAEFIRGLSLLTSLKHENLVKLRGFCCSKARGECFLIYDFASKGNLSHYLDNEDDSINVLDWPTRVSIINGIAKGIEYLHSSEPNKPPTVHQNISVEKVLVDEHFNPLILDSGLLKLLADDVVYSALKVSAAFGYMAPEYITTGRFTEKSDVYAFGVIILQVISGKQKLASLTRLAAEAGKLEDFVDMKLKGKFTESEAARLAKIALDCTHELPDSRPTMASVVQELSKPSDVI</sequence>
<evidence type="ECO:0000256" key="9">
    <source>
        <dbReference type="SAM" id="SignalP"/>
    </source>
</evidence>
<dbReference type="InterPro" id="IPR011009">
    <property type="entry name" value="Kinase-like_dom_sf"/>
</dbReference>
<dbReference type="OrthoDB" id="676979at2759"/>
<dbReference type="FunFam" id="3.30.200.20:FF:000371">
    <property type="entry name" value="Protein NSP-INTERACTING KINASE 2"/>
    <property type="match status" value="1"/>
</dbReference>
<keyword evidence="11" id="KW-0418">Kinase</keyword>
<dbReference type="SUPFAM" id="SSF56112">
    <property type="entry name" value="Protein kinase-like (PK-like)"/>
    <property type="match status" value="1"/>
</dbReference>
<dbReference type="InterPro" id="IPR051824">
    <property type="entry name" value="LRR_Rcpt-Like_S/T_Kinase"/>
</dbReference>
<dbReference type="GO" id="GO:0005524">
    <property type="term" value="F:ATP binding"/>
    <property type="evidence" value="ECO:0007669"/>
    <property type="project" value="InterPro"/>
</dbReference>
<dbReference type="Gramene" id="OE9A048481T2">
    <property type="protein sequence ID" value="OE9A048481C2"/>
    <property type="gene ID" value="OE9A048481"/>
</dbReference>
<keyword evidence="11" id="KW-0675">Receptor</keyword>
<keyword evidence="6 8" id="KW-0472">Membrane</keyword>
<feature type="compositionally biased region" description="Polar residues" evidence="7">
    <location>
        <begin position="178"/>
        <end position="210"/>
    </location>
</feature>
<dbReference type="EMBL" id="CACTIH010010834">
    <property type="protein sequence ID" value="CAA3033801.1"/>
    <property type="molecule type" value="Genomic_DNA"/>
</dbReference>
<name>A0A8S0VPY6_OLEEU</name>
<keyword evidence="9" id="KW-0732">Signal</keyword>
<comment type="subcellular location">
    <subcellularLocation>
        <location evidence="1">Membrane</location>
        <topology evidence="1">Single-pass type I membrane protein</topology>
    </subcellularLocation>
</comment>
<dbReference type="Gene3D" id="3.80.10.10">
    <property type="entry name" value="Ribonuclease Inhibitor"/>
    <property type="match status" value="1"/>
</dbReference>
<gene>
    <name evidence="11" type="ORF">OLEA9_A048481</name>
</gene>
<feature type="transmembrane region" description="Helical" evidence="8">
    <location>
        <begin position="223"/>
        <end position="245"/>
    </location>
</feature>
<evidence type="ECO:0000256" key="7">
    <source>
        <dbReference type="SAM" id="MobiDB-lite"/>
    </source>
</evidence>
<dbReference type="InterPro" id="IPR032675">
    <property type="entry name" value="LRR_dom_sf"/>
</dbReference>
<dbReference type="PROSITE" id="PS50011">
    <property type="entry name" value="PROTEIN_KINASE_DOM"/>
    <property type="match status" value="1"/>
</dbReference>